<organism evidence="3">
    <name type="scientific">Tanacetum cinerariifolium</name>
    <name type="common">Dalmatian daisy</name>
    <name type="synonym">Chrysanthemum cinerariifolium</name>
    <dbReference type="NCBI Taxonomy" id="118510"/>
    <lineage>
        <taxon>Eukaryota</taxon>
        <taxon>Viridiplantae</taxon>
        <taxon>Streptophyta</taxon>
        <taxon>Embryophyta</taxon>
        <taxon>Tracheophyta</taxon>
        <taxon>Spermatophyta</taxon>
        <taxon>Magnoliopsida</taxon>
        <taxon>eudicotyledons</taxon>
        <taxon>Gunneridae</taxon>
        <taxon>Pentapetalae</taxon>
        <taxon>asterids</taxon>
        <taxon>campanulids</taxon>
        <taxon>Asterales</taxon>
        <taxon>Asteraceae</taxon>
        <taxon>Asteroideae</taxon>
        <taxon>Anthemideae</taxon>
        <taxon>Anthemidinae</taxon>
        <taxon>Tanacetum</taxon>
    </lineage>
</organism>
<feature type="non-terminal residue" evidence="3">
    <location>
        <position position="1"/>
    </location>
</feature>
<dbReference type="AlphaFoldDB" id="A0A699XHC0"/>
<evidence type="ECO:0000256" key="1">
    <source>
        <dbReference type="SAM" id="MobiDB-lite"/>
    </source>
</evidence>
<dbReference type="Pfam" id="PF21345">
    <property type="entry name" value="PcRGLX_2nd"/>
    <property type="match status" value="1"/>
</dbReference>
<gene>
    <name evidence="3" type="ORF">Tci_930522</name>
</gene>
<dbReference type="InterPro" id="IPR048330">
    <property type="entry name" value="PcRGLX/YetA_2nd"/>
</dbReference>
<accession>A0A699XHC0</accession>
<reference evidence="3" key="1">
    <citation type="journal article" date="2019" name="Sci. Rep.">
        <title>Draft genome of Tanacetum cinerariifolium, the natural source of mosquito coil.</title>
        <authorList>
            <person name="Yamashiro T."/>
            <person name="Shiraishi A."/>
            <person name="Satake H."/>
            <person name="Nakayama K."/>
        </authorList>
    </citation>
    <scope>NUCLEOTIDE SEQUENCE</scope>
</reference>
<protein>
    <recommendedName>
        <fullName evidence="2">PcRGLX/YetA-like central beta-sandwich domain-containing protein</fullName>
    </recommendedName>
</protein>
<feature type="domain" description="PcRGLX/YetA-like central beta-sandwich" evidence="2">
    <location>
        <begin position="2"/>
        <end position="58"/>
    </location>
</feature>
<dbReference type="PANTHER" id="PTHR40081">
    <property type="entry name" value="CONCANAVALIN A-LIKE LECTIN/GLUCANASE"/>
    <property type="match status" value="1"/>
</dbReference>
<dbReference type="InterPro" id="IPR045793">
    <property type="entry name" value="PcRGLX/YetA-like"/>
</dbReference>
<sequence>GVQVSDSGDEIVVNNGKVTATFPKSGNVLVSSIESGGKVVGKNGRLVLRSQTGSPDDDEDGKPTGI</sequence>
<name>A0A699XHC0_TANCI</name>
<proteinExistence type="predicted"/>
<feature type="non-terminal residue" evidence="3">
    <location>
        <position position="66"/>
    </location>
</feature>
<evidence type="ECO:0000259" key="2">
    <source>
        <dbReference type="Pfam" id="PF21345"/>
    </source>
</evidence>
<dbReference type="PANTHER" id="PTHR40081:SF1">
    <property type="entry name" value="TAT PATHWAY SIGNAL SEQUENCE DOMAIN PROTEIN"/>
    <property type="match status" value="1"/>
</dbReference>
<dbReference type="EMBL" id="BKCJ011854394">
    <property type="protein sequence ID" value="GFD58553.1"/>
    <property type="molecule type" value="Genomic_DNA"/>
</dbReference>
<evidence type="ECO:0000313" key="3">
    <source>
        <dbReference type="EMBL" id="GFD58553.1"/>
    </source>
</evidence>
<feature type="region of interest" description="Disordered" evidence="1">
    <location>
        <begin position="46"/>
        <end position="66"/>
    </location>
</feature>
<comment type="caution">
    <text evidence="3">The sequence shown here is derived from an EMBL/GenBank/DDBJ whole genome shotgun (WGS) entry which is preliminary data.</text>
</comment>